<feature type="domain" description="T-SNARE coiled-coil homology" evidence="5">
    <location>
        <begin position="182"/>
        <end position="244"/>
    </location>
</feature>
<dbReference type="GO" id="GO:0000149">
    <property type="term" value="F:SNARE binding"/>
    <property type="evidence" value="ECO:0007669"/>
    <property type="project" value="TreeGrafter"/>
</dbReference>
<dbReference type="SUPFAM" id="SSF47661">
    <property type="entry name" value="t-snare proteins"/>
    <property type="match status" value="1"/>
</dbReference>
<protein>
    <recommendedName>
        <fullName evidence="5">t-SNARE coiled-coil homology domain-containing protein</fullName>
    </recommendedName>
</protein>
<dbReference type="GO" id="GO:0012505">
    <property type="term" value="C:endomembrane system"/>
    <property type="evidence" value="ECO:0007669"/>
    <property type="project" value="TreeGrafter"/>
</dbReference>
<keyword evidence="4" id="KW-1133">Transmembrane helix</keyword>
<dbReference type="AlphaFoldDB" id="A0AAW1NXP6"/>
<dbReference type="Pfam" id="PF05739">
    <property type="entry name" value="SNARE"/>
    <property type="match status" value="1"/>
</dbReference>
<dbReference type="GO" id="GO:0031201">
    <property type="term" value="C:SNARE complex"/>
    <property type="evidence" value="ECO:0007669"/>
    <property type="project" value="TreeGrafter"/>
</dbReference>
<dbReference type="PROSITE" id="PS50192">
    <property type="entry name" value="T_SNARE"/>
    <property type="match status" value="1"/>
</dbReference>
<dbReference type="GO" id="GO:0005484">
    <property type="term" value="F:SNAP receptor activity"/>
    <property type="evidence" value="ECO:0007669"/>
    <property type="project" value="InterPro"/>
</dbReference>
<evidence type="ECO:0000313" key="6">
    <source>
        <dbReference type="EMBL" id="KAK9802764.1"/>
    </source>
</evidence>
<proteinExistence type="inferred from homology"/>
<keyword evidence="2" id="KW-0653">Protein transport</keyword>
<organism evidence="6 7">
    <name type="scientific">Symbiochloris irregularis</name>
    <dbReference type="NCBI Taxonomy" id="706552"/>
    <lineage>
        <taxon>Eukaryota</taxon>
        <taxon>Viridiplantae</taxon>
        <taxon>Chlorophyta</taxon>
        <taxon>core chlorophytes</taxon>
        <taxon>Trebouxiophyceae</taxon>
        <taxon>Trebouxiales</taxon>
        <taxon>Trebouxiaceae</taxon>
        <taxon>Symbiochloris</taxon>
    </lineage>
</organism>
<dbReference type="GO" id="GO:0048278">
    <property type="term" value="P:vesicle docking"/>
    <property type="evidence" value="ECO:0007669"/>
    <property type="project" value="TreeGrafter"/>
</dbReference>
<dbReference type="InterPro" id="IPR006011">
    <property type="entry name" value="Syntaxin_N"/>
</dbReference>
<evidence type="ECO:0000313" key="7">
    <source>
        <dbReference type="Proteomes" id="UP001465755"/>
    </source>
</evidence>
<dbReference type="InterPro" id="IPR000727">
    <property type="entry name" value="T_SNARE_dom"/>
</dbReference>
<keyword evidence="7" id="KW-1185">Reference proteome</keyword>
<dbReference type="PANTHER" id="PTHR19957:SF38">
    <property type="entry name" value="LD27581P"/>
    <property type="match status" value="1"/>
</dbReference>
<keyword evidence="4" id="KW-0812">Transmembrane</keyword>
<evidence type="ECO:0000259" key="5">
    <source>
        <dbReference type="PROSITE" id="PS50192"/>
    </source>
</evidence>
<dbReference type="Gene3D" id="1.20.5.110">
    <property type="match status" value="1"/>
</dbReference>
<keyword evidence="4" id="KW-0472">Membrane</keyword>
<evidence type="ECO:0000256" key="3">
    <source>
        <dbReference type="SAM" id="MobiDB-lite"/>
    </source>
</evidence>
<dbReference type="SMART" id="SM00397">
    <property type="entry name" value="t_SNARE"/>
    <property type="match status" value="1"/>
</dbReference>
<evidence type="ECO:0000256" key="2">
    <source>
        <dbReference type="ARBA" id="ARBA00022927"/>
    </source>
</evidence>
<dbReference type="CDD" id="cd15840">
    <property type="entry name" value="SNARE_Qa"/>
    <property type="match status" value="1"/>
</dbReference>
<keyword evidence="2" id="KW-0813">Transport</keyword>
<dbReference type="Proteomes" id="UP001465755">
    <property type="component" value="Unassembled WGS sequence"/>
</dbReference>
<feature type="region of interest" description="Disordered" evidence="3">
    <location>
        <begin position="118"/>
        <end position="148"/>
    </location>
</feature>
<dbReference type="GO" id="GO:0006906">
    <property type="term" value="P:vesicle fusion"/>
    <property type="evidence" value="ECO:0007669"/>
    <property type="project" value="TreeGrafter"/>
</dbReference>
<name>A0AAW1NXP6_9CHLO</name>
<evidence type="ECO:0000256" key="4">
    <source>
        <dbReference type="SAM" id="Phobius"/>
    </source>
</evidence>
<dbReference type="InterPro" id="IPR010989">
    <property type="entry name" value="SNARE"/>
</dbReference>
<feature type="transmembrane region" description="Helical" evidence="4">
    <location>
        <begin position="256"/>
        <end position="275"/>
    </location>
</feature>
<reference evidence="6 7" key="1">
    <citation type="journal article" date="2024" name="Nat. Commun.">
        <title>Phylogenomics reveals the evolutionary origins of lichenization in chlorophyte algae.</title>
        <authorList>
            <person name="Puginier C."/>
            <person name="Libourel C."/>
            <person name="Otte J."/>
            <person name="Skaloud P."/>
            <person name="Haon M."/>
            <person name="Grisel S."/>
            <person name="Petersen M."/>
            <person name="Berrin J.G."/>
            <person name="Delaux P.M."/>
            <person name="Dal Grande F."/>
            <person name="Keller J."/>
        </authorList>
    </citation>
    <scope>NUCLEOTIDE SEQUENCE [LARGE SCALE GENOMIC DNA]</scope>
    <source>
        <strain evidence="6 7">SAG 2036</strain>
    </source>
</reference>
<dbReference type="InterPro" id="IPR006012">
    <property type="entry name" value="Syntaxin/epimorphin_CS"/>
</dbReference>
<feature type="compositionally biased region" description="Low complexity" evidence="3">
    <location>
        <begin position="131"/>
        <end position="148"/>
    </location>
</feature>
<dbReference type="GO" id="GO:0006886">
    <property type="term" value="P:intracellular protein transport"/>
    <property type="evidence" value="ECO:0007669"/>
    <property type="project" value="InterPro"/>
</dbReference>
<gene>
    <name evidence="6" type="ORF">WJX73_010083</name>
</gene>
<dbReference type="EMBL" id="JALJOQ010000068">
    <property type="protein sequence ID" value="KAK9802764.1"/>
    <property type="molecule type" value="Genomic_DNA"/>
</dbReference>
<feature type="region of interest" description="Disordered" evidence="3">
    <location>
        <begin position="1"/>
        <end position="26"/>
    </location>
</feature>
<dbReference type="PROSITE" id="PS00914">
    <property type="entry name" value="SYNTAXIN"/>
    <property type="match status" value="1"/>
</dbReference>
<dbReference type="InterPro" id="IPR045242">
    <property type="entry name" value="Syntaxin"/>
</dbReference>
<evidence type="ECO:0000256" key="1">
    <source>
        <dbReference type="ARBA" id="ARBA00009063"/>
    </source>
</evidence>
<comment type="similarity">
    <text evidence="1">Belongs to the syntaxin family.</text>
</comment>
<dbReference type="PANTHER" id="PTHR19957">
    <property type="entry name" value="SYNTAXIN"/>
    <property type="match status" value="1"/>
</dbReference>
<sequence>MSYQDIARSGRELRPTSSPESGQDKANKELIAAIFKLQTGVSRLKGDVSKLGTPRDTVELRQKVAAAMQRMQTTAQEIKEKLMHVHGDSKTPQSSKILADFETTLKDFQNTMKVARGKEAATLPRRPQPPSSATSTSAGLSTSSGLPLDVESVRDPLEQAALLQEHKRQEVLELDNYVAYNEALIDERDQGIAEIGQQINEVHEIFQDLAVLVHDQGEMVDTIDQNITRTEQHTQEAGVQLRKAEKSQRAARNRTCFILMIVAFVLAILVVLFLVS</sequence>
<accession>A0AAW1NXP6</accession>
<comment type="caution">
    <text evidence="6">The sequence shown here is derived from an EMBL/GenBank/DDBJ whole genome shotgun (WGS) entry which is preliminary data.</text>
</comment>
<dbReference type="Gene3D" id="1.20.58.70">
    <property type="match status" value="1"/>
</dbReference>
<dbReference type="Pfam" id="PF14523">
    <property type="entry name" value="Syntaxin_2"/>
    <property type="match status" value="1"/>
</dbReference>